<evidence type="ECO:0000256" key="4">
    <source>
        <dbReference type="ARBA" id="ARBA00023027"/>
    </source>
</evidence>
<dbReference type="InterPro" id="IPR029753">
    <property type="entry name" value="D-isomer_DH_CS"/>
</dbReference>
<protein>
    <recommendedName>
        <fullName evidence="6">D-3-phosphoglycerate dehydrogenase</fullName>
        <ecNumber evidence="6">1.1.1.95</ecNumber>
    </recommendedName>
</protein>
<dbReference type="InParanoid" id="Q028A6"/>
<keyword evidence="6" id="KW-0028">Amino-acid biosynthesis</keyword>
<name>Q028A6_SOLUE</name>
<dbReference type="CDD" id="cd12173">
    <property type="entry name" value="PGDH_4"/>
    <property type="match status" value="1"/>
</dbReference>
<sequence>MNILIAEPLAAAGIELFQSQPGWNVIVSSPKEYAQHLATADALLVRSVVQVNQSVLEKGPKLRVIGRAGVGVDNVDLEAATAAGVLVMNTPGGNAISVAEHTLALMLAMARHIPQATASTCGGKWEKKKFMGNELRGKTLGVVGLGSIGREVVKRARAFEMRIVAHDPYVTSAIAHDLGVELVDLAQLFRQSDYLTLHVAATPETQGMLSREAFAQMKDGVRIVNCARGELVDEAALAEALASGKVADASLDVFSVEPPPAGFPLFALNGVLATPHIGGSTEEAQEIVGVRIAEQVVEYLTHGMATNAVNMPPMSPEQFKALSPYATLADRLGNFAAHMATGHPHTVRLHYFGKIADNATSLLRNAGLAGVLSRSTSRKANLINALQIAEQRGWDVVERHDKRSVHTDSIRIDVETDLGVTTVEGAVVLDKPRLLQVDGIYCEAALCGFLIVMKNQDVPGVIGHVGTVLGKNCINIANFSLGRREGTPEAVALVSTDGLVPESVLLQLKEHAAVKFARSVEFHGC</sequence>
<dbReference type="Pfam" id="PF19304">
    <property type="entry name" value="PGDH_inter"/>
    <property type="match status" value="1"/>
</dbReference>
<dbReference type="PROSITE" id="PS00671">
    <property type="entry name" value="D_2_HYDROXYACID_DH_3"/>
    <property type="match status" value="1"/>
</dbReference>
<organism evidence="10">
    <name type="scientific">Solibacter usitatus (strain Ellin6076)</name>
    <dbReference type="NCBI Taxonomy" id="234267"/>
    <lineage>
        <taxon>Bacteria</taxon>
        <taxon>Pseudomonadati</taxon>
        <taxon>Acidobacteriota</taxon>
        <taxon>Terriglobia</taxon>
        <taxon>Bryobacterales</taxon>
        <taxon>Solibacteraceae</taxon>
        <taxon>Candidatus Solibacter</taxon>
    </lineage>
</organism>
<dbReference type="InterPro" id="IPR006139">
    <property type="entry name" value="D-isomer_2_OHA_DH_cat_dom"/>
</dbReference>
<evidence type="ECO:0000313" key="10">
    <source>
        <dbReference type="EMBL" id="ABJ82651.1"/>
    </source>
</evidence>
<dbReference type="PANTHER" id="PTHR42938:SF47">
    <property type="entry name" value="HYDROXYPYRUVATE REDUCTASE"/>
    <property type="match status" value="1"/>
</dbReference>
<dbReference type="GO" id="GO:0006564">
    <property type="term" value="P:L-serine biosynthetic process"/>
    <property type="evidence" value="ECO:0007669"/>
    <property type="project" value="UniProtKB-UniRule"/>
</dbReference>
<comment type="catalytic activity">
    <reaction evidence="5 6">
        <text>(2R)-3-phosphoglycerate + NAD(+) = 3-phosphooxypyruvate + NADH + H(+)</text>
        <dbReference type="Rhea" id="RHEA:12641"/>
        <dbReference type="ChEBI" id="CHEBI:15378"/>
        <dbReference type="ChEBI" id="CHEBI:18110"/>
        <dbReference type="ChEBI" id="CHEBI:57540"/>
        <dbReference type="ChEBI" id="CHEBI:57945"/>
        <dbReference type="ChEBI" id="CHEBI:58272"/>
        <dbReference type="EC" id="1.1.1.95"/>
    </reaction>
</comment>
<evidence type="ECO:0000259" key="7">
    <source>
        <dbReference type="Pfam" id="PF00389"/>
    </source>
</evidence>
<dbReference type="GO" id="GO:0051287">
    <property type="term" value="F:NAD binding"/>
    <property type="evidence" value="ECO:0007669"/>
    <property type="project" value="UniProtKB-UniRule"/>
</dbReference>
<feature type="domain" description="D-isomer specific 2-hydroxyacid dehydrogenase NAD-binding" evidence="8">
    <location>
        <begin position="103"/>
        <end position="278"/>
    </location>
</feature>
<reference evidence="10" key="1">
    <citation type="submission" date="2006-10" db="EMBL/GenBank/DDBJ databases">
        <title>Complete sequence of Solibacter usitatus Ellin6076.</title>
        <authorList>
            <consortium name="US DOE Joint Genome Institute"/>
            <person name="Copeland A."/>
            <person name="Lucas S."/>
            <person name="Lapidus A."/>
            <person name="Barry K."/>
            <person name="Detter J.C."/>
            <person name="Glavina del Rio T."/>
            <person name="Hammon N."/>
            <person name="Israni S."/>
            <person name="Dalin E."/>
            <person name="Tice H."/>
            <person name="Pitluck S."/>
            <person name="Thompson L.S."/>
            <person name="Brettin T."/>
            <person name="Bruce D."/>
            <person name="Han C."/>
            <person name="Tapia R."/>
            <person name="Gilna P."/>
            <person name="Schmutz J."/>
            <person name="Larimer F."/>
            <person name="Land M."/>
            <person name="Hauser L."/>
            <person name="Kyrpides N."/>
            <person name="Mikhailova N."/>
            <person name="Janssen P.H."/>
            <person name="Kuske C.R."/>
            <person name="Richardson P."/>
        </authorList>
    </citation>
    <scope>NUCLEOTIDE SEQUENCE</scope>
    <source>
        <strain evidence="10">Ellin6076</strain>
    </source>
</reference>
<keyword evidence="6" id="KW-0718">Serine biosynthesis</keyword>
<dbReference type="CDD" id="cd04902">
    <property type="entry name" value="ACT_3PGDH-xct"/>
    <property type="match status" value="1"/>
</dbReference>
<dbReference type="Gene3D" id="3.30.1330.90">
    <property type="entry name" value="D-3-phosphoglycerate dehydrogenase, domain 3"/>
    <property type="match status" value="1"/>
</dbReference>
<dbReference type="STRING" id="234267.Acid_1661"/>
<dbReference type="UniPathway" id="UPA00135">
    <property type="reaction ID" value="UER00196"/>
</dbReference>
<dbReference type="SUPFAM" id="SSF143548">
    <property type="entry name" value="Serine metabolism enzymes domain"/>
    <property type="match status" value="1"/>
</dbReference>
<keyword evidence="3 6" id="KW-0560">Oxidoreductase</keyword>
<dbReference type="InterPro" id="IPR006140">
    <property type="entry name" value="D-isomer_DH_NAD-bd"/>
</dbReference>
<dbReference type="Gene3D" id="3.30.70.260">
    <property type="match status" value="1"/>
</dbReference>
<dbReference type="PROSITE" id="PS00065">
    <property type="entry name" value="D_2_HYDROXYACID_DH_1"/>
    <property type="match status" value="1"/>
</dbReference>
<evidence type="ECO:0000259" key="9">
    <source>
        <dbReference type="Pfam" id="PF19304"/>
    </source>
</evidence>
<dbReference type="KEGG" id="sus:Acid_1661"/>
<feature type="domain" description="D-isomer specific 2-hydroxyacid dehydrogenase catalytic" evidence="7">
    <location>
        <begin position="3"/>
        <end position="310"/>
    </location>
</feature>
<dbReference type="NCBIfam" id="TIGR01327">
    <property type="entry name" value="PGDH"/>
    <property type="match status" value="1"/>
</dbReference>
<dbReference type="SUPFAM" id="SSF55021">
    <property type="entry name" value="ACT-like"/>
    <property type="match status" value="1"/>
</dbReference>
<dbReference type="InterPro" id="IPR036291">
    <property type="entry name" value="NAD(P)-bd_dom_sf"/>
</dbReference>
<evidence type="ECO:0000256" key="6">
    <source>
        <dbReference type="RuleBase" id="RU363003"/>
    </source>
</evidence>
<comment type="pathway">
    <text evidence="1 6">Amino-acid biosynthesis; L-serine biosynthesis; L-serine from 3-phospho-D-glycerate: step 1/3.</text>
</comment>
<dbReference type="EC" id="1.1.1.95" evidence="6"/>
<dbReference type="HOGENOM" id="CLU_019796_8_1_0"/>
<dbReference type="SUPFAM" id="SSF51735">
    <property type="entry name" value="NAD(P)-binding Rossmann-fold domains"/>
    <property type="match status" value="1"/>
</dbReference>
<dbReference type="InterPro" id="IPR045865">
    <property type="entry name" value="ACT-like_dom_sf"/>
</dbReference>
<evidence type="ECO:0000256" key="1">
    <source>
        <dbReference type="ARBA" id="ARBA00005216"/>
    </source>
</evidence>
<evidence type="ECO:0000256" key="2">
    <source>
        <dbReference type="ARBA" id="ARBA00005854"/>
    </source>
</evidence>
<accession>Q028A6</accession>
<evidence type="ECO:0000256" key="3">
    <source>
        <dbReference type="ARBA" id="ARBA00023002"/>
    </source>
</evidence>
<evidence type="ECO:0000256" key="5">
    <source>
        <dbReference type="ARBA" id="ARBA00048731"/>
    </source>
</evidence>
<gene>
    <name evidence="10" type="ordered locus">Acid_1661</name>
</gene>
<dbReference type="AlphaFoldDB" id="Q028A6"/>
<dbReference type="FunFam" id="3.40.50.720:FF:000021">
    <property type="entry name" value="D-3-phosphoglycerate dehydrogenase"/>
    <property type="match status" value="1"/>
</dbReference>
<dbReference type="SUPFAM" id="SSF52283">
    <property type="entry name" value="Formate/glycerate dehydrogenase catalytic domain-like"/>
    <property type="match status" value="1"/>
</dbReference>
<proteinExistence type="inferred from homology"/>
<dbReference type="InterPro" id="IPR045626">
    <property type="entry name" value="PGDH_ASB_dom"/>
</dbReference>
<dbReference type="EMBL" id="CP000473">
    <property type="protein sequence ID" value="ABJ82651.1"/>
    <property type="molecule type" value="Genomic_DNA"/>
</dbReference>
<dbReference type="PANTHER" id="PTHR42938">
    <property type="entry name" value="FORMATE DEHYDROGENASE 1"/>
    <property type="match status" value="1"/>
</dbReference>
<dbReference type="Pfam" id="PF00389">
    <property type="entry name" value="2-Hacid_dh"/>
    <property type="match status" value="1"/>
</dbReference>
<feature type="domain" description="D-3-phosphoglycerate dehydrogenase ASB" evidence="9">
    <location>
        <begin position="322"/>
        <end position="437"/>
    </location>
</feature>
<keyword evidence="4 6" id="KW-0520">NAD</keyword>
<dbReference type="InterPro" id="IPR029009">
    <property type="entry name" value="ASB_dom_sf"/>
</dbReference>
<dbReference type="GO" id="GO:0004617">
    <property type="term" value="F:phosphoglycerate dehydrogenase activity"/>
    <property type="evidence" value="ECO:0007669"/>
    <property type="project" value="UniProtKB-UniRule"/>
</dbReference>
<dbReference type="OrthoDB" id="9805416at2"/>
<dbReference type="eggNOG" id="COG0111">
    <property type="taxonomic scope" value="Bacteria"/>
</dbReference>
<dbReference type="InterPro" id="IPR006236">
    <property type="entry name" value="PGDH"/>
</dbReference>
<comment type="similarity">
    <text evidence="2 6">Belongs to the D-isomer specific 2-hydroxyacid dehydrogenase family.</text>
</comment>
<dbReference type="Gene3D" id="3.40.50.720">
    <property type="entry name" value="NAD(P)-binding Rossmann-like Domain"/>
    <property type="match status" value="2"/>
</dbReference>
<dbReference type="Pfam" id="PF02826">
    <property type="entry name" value="2-Hacid_dh_C"/>
    <property type="match status" value="1"/>
</dbReference>
<dbReference type="InterPro" id="IPR029752">
    <property type="entry name" value="D-isomer_DH_CS1"/>
</dbReference>
<evidence type="ECO:0000259" key="8">
    <source>
        <dbReference type="Pfam" id="PF02826"/>
    </source>
</evidence>